<dbReference type="PANTHER" id="PTHR34047">
    <property type="entry name" value="NUCLEAR INTRON MATURASE 1, MITOCHONDRIAL-RELATED"/>
    <property type="match status" value="1"/>
</dbReference>
<comment type="caution">
    <text evidence="2">The sequence shown here is derived from an EMBL/GenBank/DDBJ whole genome shotgun (WGS) entry which is preliminary data.</text>
</comment>
<keyword evidence="2" id="KW-0695">RNA-directed DNA polymerase</keyword>
<gene>
    <name evidence="2" type="ORF">M097_3991</name>
</gene>
<dbReference type="PANTHER" id="PTHR34047:SF8">
    <property type="entry name" value="PROTEIN YKFC"/>
    <property type="match status" value="1"/>
</dbReference>
<dbReference type="Proteomes" id="UP000028134">
    <property type="component" value="Unassembled WGS sequence"/>
</dbReference>
<accession>A0A078QVH9</accession>
<name>A0A078QVH9_PHOVU</name>
<proteinExistence type="inferred from homology"/>
<dbReference type="GO" id="GO:0003964">
    <property type="term" value="F:RNA-directed DNA polymerase activity"/>
    <property type="evidence" value="ECO:0007669"/>
    <property type="project" value="UniProtKB-KW"/>
</dbReference>
<dbReference type="EMBL" id="JNHI01000035">
    <property type="protein sequence ID" value="KDS27063.1"/>
    <property type="molecule type" value="Genomic_DNA"/>
</dbReference>
<dbReference type="InterPro" id="IPR043502">
    <property type="entry name" value="DNA/RNA_pol_sf"/>
</dbReference>
<evidence type="ECO:0000313" key="3">
    <source>
        <dbReference type="Proteomes" id="UP000028134"/>
    </source>
</evidence>
<feature type="non-terminal residue" evidence="2">
    <location>
        <position position="78"/>
    </location>
</feature>
<keyword evidence="2" id="KW-0808">Transferase</keyword>
<evidence type="ECO:0000256" key="1">
    <source>
        <dbReference type="ARBA" id="ARBA00034120"/>
    </source>
</evidence>
<dbReference type="SUPFAM" id="SSF56672">
    <property type="entry name" value="DNA/RNA polymerases"/>
    <property type="match status" value="1"/>
</dbReference>
<dbReference type="InterPro" id="IPR051083">
    <property type="entry name" value="GrpII_Intron_Splice-Mob/Def"/>
</dbReference>
<keyword evidence="2" id="KW-0548">Nucleotidyltransferase</keyword>
<organism evidence="2 3">
    <name type="scientific">Phocaeicola vulgatus str. 3775 SL</name>
    <name type="common">B</name>
    <name type="synonym">iv</name>
    <dbReference type="NCBI Taxonomy" id="1339350"/>
    <lineage>
        <taxon>Bacteria</taxon>
        <taxon>Pseudomonadati</taxon>
        <taxon>Bacteroidota</taxon>
        <taxon>Bacteroidia</taxon>
        <taxon>Bacteroidales</taxon>
        <taxon>Bacteroidaceae</taxon>
        <taxon>Phocaeicola</taxon>
    </lineage>
</organism>
<evidence type="ECO:0000313" key="2">
    <source>
        <dbReference type="EMBL" id="KDS27063.1"/>
    </source>
</evidence>
<dbReference type="AlphaFoldDB" id="A0A078QVH9"/>
<reference evidence="2 3" key="1">
    <citation type="submission" date="2014-04" db="EMBL/GenBank/DDBJ databases">
        <authorList>
            <person name="Sears C."/>
            <person name="Carroll K."/>
            <person name="Sack B.R."/>
            <person name="Qadri F."/>
            <person name="Myers L.L."/>
            <person name="Chung G.-T."/>
            <person name="Escheverria P."/>
            <person name="Fraser C.M."/>
            <person name="Sadzewicz L."/>
            <person name="Shefchek K.A."/>
            <person name="Tallon L."/>
            <person name="Das S.P."/>
            <person name="Daugherty S."/>
            <person name="Mongodin E.F."/>
        </authorList>
    </citation>
    <scope>NUCLEOTIDE SEQUENCE [LARGE SCALE GENOMIC DNA]</scope>
    <source>
        <strain evidence="3">3775 SL(B) 10 (iv)</strain>
    </source>
</reference>
<sequence>MTKGVDGKTIDGFCISHIERLIGTLKDETYQPNPSQRVYIPKKNGKMRPLGIPSFIDKLLQEVIRMILEAIYEGSFEN</sequence>
<comment type="similarity">
    <text evidence="1">Belongs to the bacterial reverse transcriptase family.</text>
</comment>
<protein>
    <submittedName>
        <fullName evidence="2">Reverse transcriptase family protein</fullName>
    </submittedName>
</protein>